<comment type="caution">
    <text evidence="3">The sequence shown here is derived from an EMBL/GenBank/DDBJ whole genome shotgun (WGS) entry which is preliminary data.</text>
</comment>
<dbReference type="PANTHER" id="PTHR37834:SF2">
    <property type="entry name" value="ESTERASE, SGNH HYDROLASE-TYPE"/>
    <property type="match status" value="1"/>
</dbReference>
<dbReference type="Gene3D" id="2.60.120.260">
    <property type="entry name" value="Galactose-binding domain-like"/>
    <property type="match status" value="1"/>
</dbReference>
<gene>
    <name evidence="3" type="ORF">DFO77_12553</name>
</gene>
<dbReference type="AlphaFoldDB" id="A0A368UP89"/>
<feature type="chain" id="PRO_5017050656" evidence="1">
    <location>
        <begin position="20"/>
        <end position="366"/>
    </location>
</feature>
<protein>
    <submittedName>
        <fullName evidence="3">GDSL-like lipase/acylhydrolase family protein</fullName>
    </submittedName>
</protein>
<keyword evidence="3" id="KW-0378">Hydrolase</keyword>
<dbReference type="SUPFAM" id="SSF52266">
    <property type="entry name" value="SGNH hydrolase"/>
    <property type="match status" value="1"/>
</dbReference>
<evidence type="ECO:0000259" key="2">
    <source>
        <dbReference type="Pfam" id="PF17996"/>
    </source>
</evidence>
<dbReference type="CDD" id="cd01831">
    <property type="entry name" value="Endoglucanase_E_like"/>
    <property type="match status" value="1"/>
</dbReference>
<dbReference type="InterPro" id="IPR037461">
    <property type="entry name" value="CtCE2-like_dom"/>
</dbReference>
<dbReference type="GO" id="GO:0052689">
    <property type="term" value="F:carboxylic ester hydrolase activity"/>
    <property type="evidence" value="ECO:0007669"/>
    <property type="project" value="InterPro"/>
</dbReference>
<evidence type="ECO:0000313" key="4">
    <source>
        <dbReference type="Proteomes" id="UP000252733"/>
    </source>
</evidence>
<dbReference type="Pfam" id="PF00657">
    <property type="entry name" value="Lipase_GDSL"/>
    <property type="match status" value="1"/>
</dbReference>
<proteinExistence type="predicted"/>
<evidence type="ECO:0000313" key="3">
    <source>
        <dbReference type="EMBL" id="RCW29860.1"/>
    </source>
</evidence>
<keyword evidence="1" id="KW-0732">Signal</keyword>
<dbReference type="Pfam" id="PF17996">
    <property type="entry name" value="CE2_N"/>
    <property type="match status" value="1"/>
</dbReference>
<feature type="domain" description="Carbohydrate esterase 2 N-terminal" evidence="2">
    <location>
        <begin position="32"/>
        <end position="137"/>
    </location>
</feature>
<dbReference type="RefSeq" id="WP_114437788.1">
    <property type="nucleotide sequence ID" value="NZ_QPIZ01000025.1"/>
</dbReference>
<name>A0A368UP89_9BACT</name>
<dbReference type="Gene3D" id="3.40.50.1110">
    <property type="entry name" value="SGNH hydrolase"/>
    <property type="match status" value="1"/>
</dbReference>
<dbReference type="InterPro" id="IPR040794">
    <property type="entry name" value="CE2_N"/>
</dbReference>
<evidence type="ECO:0000256" key="1">
    <source>
        <dbReference type="SAM" id="SignalP"/>
    </source>
</evidence>
<accession>A0A368UP89</accession>
<reference evidence="3 4" key="1">
    <citation type="submission" date="2018-07" db="EMBL/GenBank/DDBJ databases">
        <title>Freshwater and sediment microbial communities from various areas in North America, analyzing microbe dynamics in response to fracking.</title>
        <authorList>
            <person name="Lamendella R."/>
        </authorList>
    </citation>
    <scope>NUCLEOTIDE SEQUENCE [LARGE SCALE GENOMIC DNA]</scope>
    <source>
        <strain evidence="3 4">160A</strain>
    </source>
</reference>
<dbReference type="InterPro" id="IPR001087">
    <property type="entry name" value="GDSL"/>
</dbReference>
<dbReference type="PANTHER" id="PTHR37834">
    <property type="entry name" value="GDSL-LIKE LIPASE/ACYLHYDROLASE DOMAIN PROTEIN (AFU_ORTHOLOGUE AFUA_2G00620)"/>
    <property type="match status" value="1"/>
</dbReference>
<feature type="signal peptide" evidence="1">
    <location>
        <begin position="1"/>
        <end position="19"/>
    </location>
</feature>
<dbReference type="InterPro" id="IPR036514">
    <property type="entry name" value="SGNH_hydro_sf"/>
</dbReference>
<dbReference type="EMBL" id="QPIZ01000025">
    <property type="protein sequence ID" value="RCW29860.1"/>
    <property type="molecule type" value="Genomic_DNA"/>
</dbReference>
<organism evidence="3 4">
    <name type="scientific">Marinilabilia salmonicolor</name>
    <dbReference type="NCBI Taxonomy" id="989"/>
    <lineage>
        <taxon>Bacteria</taxon>
        <taxon>Pseudomonadati</taxon>
        <taxon>Bacteroidota</taxon>
        <taxon>Bacteroidia</taxon>
        <taxon>Marinilabiliales</taxon>
        <taxon>Marinilabiliaceae</taxon>
        <taxon>Marinilabilia</taxon>
    </lineage>
</organism>
<sequence>MKKIFLIFMFSMIGFLLNAQSRISARNALIEYTGRIDFSNPEAPSFAYSGVSIRACFDGGLIIAILEDEKGENFYNVILDGEVLRTIHTAKGKHAYVLAEGLTGTNHEIELFKRTEVSFGKTTFRGFELESGATLKPLLTKQDRLIEFIGNSITCGYGNEGLNGDTFGPETENHYLTYAAITARNLYARHISVSKSGIGVYRNYDGPAEGNSDCMTNRYDRIFLYEDFPKYDFARQPDVFCINLGTNDFSTIGGDSVLYVDNYLRLLDIIQSKYHQPQIVCLLGPMMNGDVLNEVRGYLKYIVDTANDKGRGSVTFFEMSPQTGDLGIGIDSHPTVAQHQKNAAELTAYLSDLMGWEVVEDDFSQD</sequence>
<dbReference type="InterPro" id="IPR052762">
    <property type="entry name" value="PCW_deacetylase/CE"/>
</dbReference>
<dbReference type="Proteomes" id="UP000252733">
    <property type="component" value="Unassembled WGS sequence"/>
</dbReference>
<keyword evidence="4" id="KW-1185">Reference proteome</keyword>